<accession>V4TLW2</accession>
<evidence type="ECO:0000256" key="8">
    <source>
        <dbReference type="ARBA" id="ARBA00022989"/>
    </source>
</evidence>
<dbReference type="PANTHER" id="PTHR35091">
    <property type="entry name" value="FLAGELLAR PROTEIN FLIL"/>
    <property type="match status" value="1"/>
</dbReference>
<evidence type="ECO:0000313" key="12">
    <source>
        <dbReference type="Proteomes" id="UP000017819"/>
    </source>
</evidence>
<evidence type="ECO:0000256" key="10">
    <source>
        <dbReference type="RuleBase" id="RU364125"/>
    </source>
</evidence>
<evidence type="ECO:0000256" key="2">
    <source>
        <dbReference type="ARBA" id="ARBA00004162"/>
    </source>
</evidence>
<evidence type="ECO:0000256" key="4">
    <source>
        <dbReference type="ARBA" id="ARBA00022475"/>
    </source>
</evidence>
<organism evidence="11 12">
    <name type="scientific">Lutibaculum baratangense AMV1</name>
    <dbReference type="NCBI Taxonomy" id="631454"/>
    <lineage>
        <taxon>Bacteria</taxon>
        <taxon>Pseudomonadati</taxon>
        <taxon>Pseudomonadota</taxon>
        <taxon>Alphaproteobacteria</taxon>
        <taxon>Hyphomicrobiales</taxon>
        <taxon>Tepidamorphaceae</taxon>
        <taxon>Lutibaculum</taxon>
    </lineage>
</organism>
<dbReference type="AlphaFoldDB" id="V4TLW2"/>
<name>V4TLW2_9HYPH</name>
<dbReference type="Proteomes" id="UP000017819">
    <property type="component" value="Unassembled WGS sequence"/>
</dbReference>
<keyword evidence="6 10" id="KW-0812">Transmembrane</keyword>
<dbReference type="OrthoDB" id="7304620at2"/>
<dbReference type="GO" id="GO:0005886">
    <property type="term" value="C:plasma membrane"/>
    <property type="evidence" value="ECO:0007669"/>
    <property type="project" value="UniProtKB-SubCell"/>
</dbReference>
<dbReference type="EMBL" id="AWXZ01000013">
    <property type="protein sequence ID" value="ESR26778.1"/>
    <property type="molecule type" value="Genomic_DNA"/>
</dbReference>
<dbReference type="RefSeq" id="WP_023430711.1">
    <property type="nucleotide sequence ID" value="NZ_AWXZ01000013.1"/>
</dbReference>
<evidence type="ECO:0000256" key="6">
    <source>
        <dbReference type="ARBA" id="ARBA00022692"/>
    </source>
</evidence>
<feature type="transmembrane region" description="Helical" evidence="10">
    <location>
        <begin position="25"/>
        <end position="46"/>
    </location>
</feature>
<keyword evidence="11" id="KW-0282">Flagellum</keyword>
<dbReference type="PATRIC" id="fig|631454.5.peg.552"/>
<evidence type="ECO:0000256" key="9">
    <source>
        <dbReference type="ARBA" id="ARBA00023136"/>
    </source>
</evidence>
<dbReference type="PANTHER" id="PTHR35091:SF2">
    <property type="entry name" value="FLAGELLAR PROTEIN FLIL"/>
    <property type="match status" value="1"/>
</dbReference>
<comment type="caution">
    <text evidence="11">The sequence shown here is derived from an EMBL/GenBank/DDBJ whole genome shotgun (WGS) entry which is preliminary data.</text>
</comment>
<dbReference type="InterPro" id="IPR005503">
    <property type="entry name" value="FliL"/>
</dbReference>
<keyword evidence="12" id="KW-1185">Reference proteome</keyword>
<proteinExistence type="inferred from homology"/>
<dbReference type="Pfam" id="PF03748">
    <property type="entry name" value="FliL"/>
    <property type="match status" value="1"/>
</dbReference>
<dbReference type="GO" id="GO:0006935">
    <property type="term" value="P:chemotaxis"/>
    <property type="evidence" value="ECO:0007669"/>
    <property type="project" value="UniProtKB-KW"/>
</dbReference>
<gene>
    <name evidence="11" type="ORF">N177_0562</name>
</gene>
<keyword evidence="9 10" id="KW-0472">Membrane</keyword>
<protein>
    <recommendedName>
        <fullName evidence="10">Flagellar protein FliL</fullName>
    </recommendedName>
</protein>
<keyword evidence="11" id="KW-0969">Cilium</keyword>
<reference evidence="11 12" key="1">
    <citation type="journal article" date="2014" name="Genome Announc.">
        <title>Draft Genome Sequence of Lutibaculum baratangense Strain AMV1T, Isolated from a Mud Volcano in Andamans, India.</title>
        <authorList>
            <person name="Singh A."/>
            <person name="Sreenivas A."/>
            <person name="Sathyanarayana Reddy G."/>
            <person name="Pinnaka A.K."/>
            <person name="Shivaji S."/>
        </authorList>
    </citation>
    <scope>NUCLEOTIDE SEQUENCE [LARGE SCALE GENOMIC DNA]</scope>
    <source>
        <strain evidence="11 12">AMV1</strain>
    </source>
</reference>
<keyword evidence="7 10" id="KW-0283">Flagellar rotation</keyword>
<keyword evidence="10" id="KW-0997">Cell inner membrane</keyword>
<comment type="function">
    <text evidence="1 10">Controls the rotational direction of flagella during chemotaxis.</text>
</comment>
<keyword evidence="11" id="KW-0966">Cell projection</keyword>
<dbReference type="GO" id="GO:0071978">
    <property type="term" value="P:bacterial-type flagellum-dependent swarming motility"/>
    <property type="evidence" value="ECO:0007669"/>
    <property type="project" value="TreeGrafter"/>
</dbReference>
<keyword evidence="5 10" id="KW-0145">Chemotaxis</keyword>
<evidence type="ECO:0000256" key="3">
    <source>
        <dbReference type="ARBA" id="ARBA00008281"/>
    </source>
</evidence>
<keyword evidence="4" id="KW-1003">Cell membrane</keyword>
<dbReference type="STRING" id="631454.N177_0562"/>
<keyword evidence="8 10" id="KW-1133">Transmembrane helix</keyword>
<comment type="subcellular location">
    <subcellularLocation>
        <location evidence="10">Cell inner membrane</location>
    </subcellularLocation>
    <subcellularLocation>
        <location evidence="2">Cell membrane</location>
        <topology evidence="2">Single-pass membrane protein</topology>
    </subcellularLocation>
</comment>
<comment type="similarity">
    <text evidence="3 10">Belongs to the FliL family.</text>
</comment>
<evidence type="ECO:0000256" key="5">
    <source>
        <dbReference type="ARBA" id="ARBA00022500"/>
    </source>
</evidence>
<evidence type="ECO:0000256" key="1">
    <source>
        <dbReference type="ARBA" id="ARBA00002254"/>
    </source>
</evidence>
<evidence type="ECO:0000256" key="7">
    <source>
        <dbReference type="ARBA" id="ARBA00022779"/>
    </source>
</evidence>
<sequence length="157" mass="17064">MADVTAGDSPATETEGKPAGKKKRIIMAVLGLALLGAIGFGVTMFLGGEERVAPPPTPIYMNLPEMTINLSTVGDRPYYLRAVISLEMTDEATKLALEPVMPRVLDAFQVYMRELRPSDLNGSAGIQRLKEELVRRVNLAIYPSEITGVAFTELVVQ</sequence>
<dbReference type="GO" id="GO:0009425">
    <property type="term" value="C:bacterial-type flagellum basal body"/>
    <property type="evidence" value="ECO:0007669"/>
    <property type="project" value="InterPro"/>
</dbReference>
<evidence type="ECO:0000313" key="11">
    <source>
        <dbReference type="EMBL" id="ESR26778.1"/>
    </source>
</evidence>
<dbReference type="eggNOG" id="COG1580">
    <property type="taxonomic scope" value="Bacteria"/>
</dbReference>